<dbReference type="SUPFAM" id="SSF56112">
    <property type="entry name" value="Protein kinase-like (PK-like)"/>
    <property type="match status" value="1"/>
</dbReference>
<sequence length="361" mass="40389">MDWTRGHTIGHGASAAVSIATSRSSDEIFAVKSTELFRSESLQREHKILSTLNHPNIVGHKGCDITLENGRSIFSLMMEYAPNGTLADEIRRSGGWLDEITIGYYTCQILKGLEYLHSRGIMHCDIKGSNILLSRGVAKIADFGCAKAADEATIGGTPMFMSPEVARGDEQGSPADIWALGCTVIEMSTGEPPWPNETSTLHRIAFSGEPPKIPGFLSELGKDFLSKCLRVDPKQRWTAGELLKHPFLDEFRFVHVKEIRDDDTCSPTSILDQGIWSSIEEEISEASSEMNGEDFLIGPMQRMTELCINSGRENWEWGERWITVRHSKNVNVSINSRGKFREQNFVLGRNLNFQRHTEELV</sequence>
<evidence type="ECO:0000313" key="8">
    <source>
        <dbReference type="EMBL" id="KAK6134711.1"/>
    </source>
</evidence>
<evidence type="ECO:0000256" key="6">
    <source>
        <dbReference type="RuleBase" id="RU000304"/>
    </source>
</evidence>
<accession>A0ABR0VKL6</accession>
<keyword evidence="2 5" id="KW-0547">Nucleotide-binding</keyword>
<dbReference type="PANTHER" id="PTHR48011">
    <property type="entry name" value="CCR4-NOT TRANSCRIPTIONAL COMPLEX SUBUNIT CAF120-RELATED"/>
    <property type="match status" value="1"/>
</dbReference>
<evidence type="ECO:0000256" key="5">
    <source>
        <dbReference type="PROSITE-ProRule" id="PRU10141"/>
    </source>
</evidence>
<protein>
    <recommendedName>
        <fullName evidence="7">Protein kinase domain-containing protein</fullName>
    </recommendedName>
</protein>
<evidence type="ECO:0000313" key="9">
    <source>
        <dbReference type="Proteomes" id="UP001318860"/>
    </source>
</evidence>
<dbReference type="InterPro" id="IPR000719">
    <property type="entry name" value="Prot_kinase_dom"/>
</dbReference>
<keyword evidence="9" id="KW-1185">Reference proteome</keyword>
<dbReference type="InterPro" id="IPR011009">
    <property type="entry name" value="Kinase-like_dom_sf"/>
</dbReference>
<keyword evidence="6" id="KW-0723">Serine/threonine-protein kinase</keyword>
<dbReference type="Gene3D" id="1.10.510.10">
    <property type="entry name" value="Transferase(Phosphotransferase) domain 1"/>
    <property type="match status" value="1"/>
</dbReference>
<comment type="similarity">
    <text evidence="6">Belongs to the protein kinase superfamily.</text>
</comment>
<dbReference type="InterPro" id="IPR008271">
    <property type="entry name" value="Ser/Thr_kinase_AS"/>
</dbReference>
<evidence type="ECO:0000256" key="4">
    <source>
        <dbReference type="ARBA" id="ARBA00022840"/>
    </source>
</evidence>
<feature type="domain" description="Protein kinase" evidence="7">
    <location>
        <begin position="3"/>
        <end position="248"/>
    </location>
</feature>
<dbReference type="PROSITE" id="PS50011">
    <property type="entry name" value="PROTEIN_KINASE_DOM"/>
    <property type="match status" value="1"/>
</dbReference>
<dbReference type="PANTHER" id="PTHR48011:SF4">
    <property type="entry name" value="MITOGEN-ACTIVATED PROTEIN KINASE KINASE KINASE 19"/>
    <property type="match status" value="1"/>
</dbReference>
<keyword evidence="3" id="KW-0418">Kinase</keyword>
<proteinExistence type="inferred from homology"/>
<keyword evidence="1" id="KW-0808">Transferase</keyword>
<evidence type="ECO:0000256" key="1">
    <source>
        <dbReference type="ARBA" id="ARBA00022679"/>
    </source>
</evidence>
<dbReference type="EMBL" id="JABTTQ020001140">
    <property type="protein sequence ID" value="KAK6134711.1"/>
    <property type="molecule type" value="Genomic_DNA"/>
</dbReference>
<evidence type="ECO:0000256" key="3">
    <source>
        <dbReference type="ARBA" id="ARBA00022777"/>
    </source>
</evidence>
<dbReference type="Proteomes" id="UP001318860">
    <property type="component" value="Unassembled WGS sequence"/>
</dbReference>
<dbReference type="CDD" id="cd06606">
    <property type="entry name" value="STKc_MAPKKK"/>
    <property type="match status" value="1"/>
</dbReference>
<name>A0ABR0VKL6_REHGL</name>
<dbReference type="InterPro" id="IPR052751">
    <property type="entry name" value="Plant_MAPKKK"/>
</dbReference>
<keyword evidence="4 5" id="KW-0067">ATP-binding</keyword>
<dbReference type="PROSITE" id="PS00108">
    <property type="entry name" value="PROTEIN_KINASE_ST"/>
    <property type="match status" value="1"/>
</dbReference>
<dbReference type="Gene3D" id="3.30.200.20">
    <property type="entry name" value="Phosphorylase Kinase, domain 1"/>
    <property type="match status" value="1"/>
</dbReference>
<organism evidence="8 9">
    <name type="scientific">Rehmannia glutinosa</name>
    <name type="common">Chinese foxglove</name>
    <dbReference type="NCBI Taxonomy" id="99300"/>
    <lineage>
        <taxon>Eukaryota</taxon>
        <taxon>Viridiplantae</taxon>
        <taxon>Streptophyta</taxon>
        <taxon>Embryophyta</taxon>
        <taxon>Tracheophyta</taxon>
        <taxon>Spermatophyta</taxon>
        <taxon>Magnoliopsida</taxon>
        <taxon>eudicotyledons</taxon>
        <taxon>Gunneridae</taxon>
        <taxon>Pentapetalae</taxon>
        <taxon>asterids</taxon>
        <taxon>lamiids</taxon>
        <taxon>Lamiales</taxon>
        <taxon>Orobanchaceae</taxon>
        <taxon>Rehmannieae</taxon>
        <taxon>Rehmannia</taxon>
    </lineage>
</organism>
<dbReference type="PROSITE" id="PS00107">
    <property type="entry name" value="PROTEIN_KINASE_ATP"/>
    <property type="match status" value="1"/>
</dbReference>
<evidence type="ECO:0000256" key="2">
    <source>
        <dbReference type="ARBA" id="ARBA00022741"/>
    </source>
</evidence>
<gene>
    <name evidence="8" type="ORF">DH2020_031537</name>
</gene>
<reference evidence="8 9" key="1">
    <citation type="journal article" date="2021" name="Comput. Struct. Biotechnol. J.">
        <title>De novo genome assembly of the potent medicinal plant Rehmannia glutinosa using nanopore technology.</title>
        <authorList>
            <person name="Ma L."/>
            <person name="Dong C."/>
            <person name="Song C."/>
            <person name="Wang X."/>
            <person name="Zheng X."/>
            <person name="Niu Y."/>
            <person name="Chen S."/>
            <person name="Feng W."/>
        </authorList>
    </citation>
    <scope>NUCLEOTIDE SEQUENCE [LARGE SCALE GENOMIC DNA]</scope>
    <source>
        <strain evidence="8">DH-2019</strain>
    </source>
</reference>
<evidence type="ECO:0000259" key="7">
    <source>
        <dbReference type="PROSITE" id="PS50011"/>
    </source>
</evidence>
<comment type="caution">
    <text evidence="8">The sequence shown here is derived from an EMBL/GenBank/DDBJ whole genome shotgun (WGS) entry which is preliminary data.</text>
</comment>
<dbReference type="Pfam" id="PF00069">
    <property type="entry name" value="Pkinase"/>
    <property type="match status" value="1"/>
</dbReference>
<dbReference type="InterPro" id="IPR017441">
    <property type="entry name" value="Protein_kinase_ATP_BS"/>
</dbReference>
<dbReference type="SMART" id="SM00220">
    <property type="entry name" value="S_TKc"/>
    <property type="match status" value="1"/>
</dbReference>
<feature type="binding site" evidence="5">
    <location>
        <position position="32"/>
    </location>
    <ligand>
        <name>ATP</name>
        <dbReference type="ChEBI" id="CHEBI:30616"/>
    </ligand>
</feature>